<feature type="signal peptide" evidence="6">
    <location>
        <begin position="1"/>
        <end position="20"/>
    </location>
</feature>
<keyword evidence="6" id="KW-0732">Signal</keyword>
<name>A0A7S2WS17_9STRA</name>
<sequence>MSMKVTTIVGLCLLLAGAWAETPSPVVAWSANPDHLGGSVRSIRPDLRQPESLADFLSTELTQGSRDLPEVLVVFTSAEGGQRGAVPALSVVPSLQARMLSGGASVTVPGVDAAATLRSLEQKVPSIQVTGPSGAVELVSAPGVGSNGECEVVVCQVPSSGDAGPAVKLLVDTLERSTRGNFAVVMTLENRFALTPEFEAALEIPSAHARRLSSASSTQGVRMTPDILAGLLTGILLTVIALTGLCCLGSIQTPTKFSDVPPPSTREY</sequence>
<protein>
    <recommendedName>
        <fullName evidence="7">V-type proton ATPase subunit S1/VOA1 transmembrane domain-containing protein</fullName>
    </recommendedName>
</protein>
<reference evidence="8" key="1">
    <citation type="submission" date="2021-01" db="EMBL/GenBank/DDBJ databases">
        <authorList>
            <person name="Corre E."/>
            <person name="Pelletier E."/>
            <person name="Niang G."/>
            <person name="Scheremetjew M."/>
            <person name="Finn R."/>
            <person name="Kale V."/>
            <person name="Holt S."/>
            <person name="Cochrane G."/>
            <person name="Meng A."/>
            <person name="Brown T."/>
            <person name="Cohen L."/>
        </authorList>
    </citation>
    <scope>NUCLEOTIDE SEQUENCE</scope>
    <source>
        <strain evidence="8">CCMP1243</strain>
    </source>
</reference>
<evidence type="ECO:0000313" key="8">
    <source>
        <dbReference type="EMBL" id="CAD9704294.1"/>
    </source>
</evidence>
<gene>
    <name evidence="8" type="ORF">RMAR1173_LOCUS16473</name>
</gene>
<dbReference type="InterPro" id="IPR046756">
    <property type="entry name" value="VAS1/VOA1_TM"/>
</dbReference>
<keyword evidence="2 5" id="KW-0812">Transmembrane</keyword>
<comment type="subcellular location">
    <subcellularLocation>
        <location evidence="1">Membrane</location>
        <topology evidence="1">Single-pass membrane protein</topology>
    </subcellularLocation>
</comment>
<feature type="domain" description="V-type proton ATPase subunit S1/VOA1 transmembrane" evidence="7">
    <location>
        <begin position="223"/>
        <end position="259"/>
    </location>
</feature>
<dbReference type="EMBL" id="HBHJ01025006">
    <property type="protein sequence ID" value="CAD9704294.1"/>
    <property type="molecule type" value="Transcribed_RNA"/>
</dbReference>
<evidence type="ECO:0000256" key="5">
    <source>
        <dbReference type="SAM" id="Phobius"/>
    </source>
</evidence>
<evidence type="ECO:0000256" key="6">
    <source>
        <dbReference type="SAM" id="SignalP"/>
    </source>
</evidence>
<evidence type="ECO:0000256" key="2">
    <source>
        <dbReference type="ARBA" id="ARBA00022692"/>
    </source>
</evidence>
<dbReference type="AlphaFoldDB" id="A0A7S2WS17"/>
<feature type="chain" id="PRO_5030591634" description="V-type proton ATPase subunit S1/VOA1 transmembrane domain-containing protein" evidence="6">
    <location>
        <begin position="21"/>
        <end position="268"/>
    </location>
</feature>
<evidence type="ECO:0000256" key="3">
    <source>
        <dbReference type="ARBA" id="ARBA00022989"/>
    </source>
</evidence>
<dbReference type="Pfam" id="PF20520">
    <property type="entry name" value="Ac45-VOA1_TM"/>
    <property type="match status" value="1"/>
</dbReference>
<evidence type="ECO:0000256" key="1">
    <source>
        <dbReference type="ARBA" id="ARBA00004167"/>
    </source>
</evidence>
<keyword evidence="3 5" id="KW-1133">Transmembrane helix</keyword>
<evidence type="ECO:0000256" key="4">
    <source>
        <dbReference type="ARBA" id="ARBA00023136"/>
    </source>
</evidence>
<keyword evidence="4 5" id="KW-0472">Membrane</keyword>
<proteinExistence type="predicted"/>
<dbReference type="GO" id="GO:0016020">
    <property type="term" value="C:membrane"/>
    <property type="evidence" value="ECO:0007669"/>
    <property type="project" value="UniProtKB-SubCell"/>
</dbReference>
<accession>A0A7S2WS17</accession>
<organism evidence="8">
    <name type="scientific">Rhizochromulina marina</name>
    <dbReference type="NCBI Taxonomy" id="1034831"/>
    <lineage>
        <taxon>Eukaryota</taxon>
        <taxon>Sar</taxon>
        <taxon>Stramenopiles</taxon>
        <taxon>Ochrophyta</taxon>
        <taxon>Dictyochophyceae</taxon>
        <taxon>Rhizochromulinales</taxon>
        <taxon>Rhizochromulina</taxon>
    </lineage>
</organism>
<feature type="transmembrane region" description="Helical" evidence="5">
    <location>
        <begin position="227"/>
        <end position="248"/>
    </location>
</feature>
<evidence type="ECO:0000259" key="7">
    <source>
        <dbReference type="Pfam" id="PF20520"/>
    </source>
</evidence>